<dbReference type="AlphaFoldDB" id="M5FSM4"/>
<keyword evidence="3" id="KW-1185">Reference proteome</keyword>
<dbReference type="OrthoDB" id="10003767at2759"/>
<dbReference type="InterPro" id="IPR051678">
    <property type="entry name" value="AGP_Transferase"/>
</dbReference>
<feature type="signal peptide" evidence="1">
    <location>
        <begin position="1"/>
        <end position="17"/>
    </location>
</feature>
<dbReference type="PANTHER" id="PTHR21310:SF13">
    <property type="entry name" value="AMINOGLYCOSIDE PHOSPHOTRANSFERASE DOMAIN-CONTAINING PROTEIN"/>
    <property type="match status" value="1"/>
</dbReference>
<feature type="chain" id="PRO_5004067134" description="Aminoglycoside phosphotransferase domain-containing protein" evidence="1">
    <location>
        <begin position="18"/>
        <end position="415"/>
    </location>
</feature>
<dbReference type="PANTHER" id="PTHR21310">
    <property type="entry name" value="AMINOGLYCOSIDE PHOSPHOTRANSFERASE-RELATED-RELATED"/>
    <property type="match status" value="1"/>
</dbReference>
<dbReference type="HOGENOM" id="CLU_662258_0_0_1"/>
<dbReference type="EMBL" id="JH795867">
    <property type="protein sequence ID" value="EJU00476.1"/>
    <property type="molecule type" value="Genomic_DNA"/>
</dbReference>
<dbReference type="InterPro" id="IPR011009">
    <property type="entry name" value="Kinase-like_dom_sf"/>
</dbReference>
<evidence type="ECO:0008006" key="4">
    <source>
        <dbReference type="Google" id="ProtNLM"/>
    </source>
</evidence>
<dbReference type="OMA" id="WMIMEYI"/>
<name>M5FSM4_DACPD</name>
<keyword evidence="1" id="KW-0732">Signal</keyword>
<dbReference type="SUPFAM" id="SSF56112">
    <property type="entry name" value="Protein kinase-like (PK-like)"/>
    <property type="match status" value="1"/>
</dbReference>
<dbReference type="Proteomes" id="UP000030653">
    <property type="component" value="Unassembled WGS sequence"/>
</dbReference>
<dbReference type="STRING" id="1858805.M5FSM4"/>
<gene>
    <name evidence="2" type="ORF">DACRYDRAFT_109195</name>
</gene>
<proteinExistence type="predicted"/>
<dbReference type="RefSeq" id="XP_040627373.1">
    <property type="nucleotide sequence ID" value="XM_040768836.1"/>
</dbReference>
<dbReference type="GeneID" id="63683898"/>
<evidence type="ECO:0000313" key="3">
    <source>
        <dbReference type="Proteomes" id="UP000030653"/>
    </source>
</evidence>
<organism evidence="2 3">
    <name type="scientific">Dacryopinax primogenitus (strain DJM 731)</name>
    <name type="common">Brown rot fungus</name>
    <dbReference type="NCBI Taxonomy" id="1858805"/>
    <lineage>
        <taxon>Eukaryota</taxon>
        <taxon>Fungi</taxon>
        <taxon>Dikarya</taxon>
        <taxon>Basidiomycota</taxon>
        <taxon>Agaricomycotina</taxon>
        <taxon>Dacrymycetes</taxon>
        <taxon>Dacrymycetales</taxon>
        <taxon>Dacrymycetaceae</taxon>
        <taxon>Dacryopinax</taxon>
    </lineage>
</organism>
<protein>
    <recommendedName>
        <fullName evidence="4">Aminoglycoside phosphotransferase domain-containing protein</fullName>
    </recommendedName>
</protein>
<evidence type="ECO:0000313" key="2">
    <source>
        <dbReference type="EMBL" id="EJU00476.1"/>
    </source>
</evidence>
<accession>M5FSM4</accession>
<reference evidence="2 3" key="1">
    <citation type="journal article" date="2012" name="Science">
        <title>The Paleozoic origin of enzymatic lignin decomposition reconstructed from 31 fungal genomes.</title>
        <authorList>
            <person name="Floudas D."/>
            <person name="Binder M."/>
            <person name="Riley R."/>
            <person name="Barry K."/>
            <person name="Blanchette R.A."/>
            <person name="Henrissat B."/>
            <person name="Martinez A.T."/>
            <person name="Otillar R."/>
            <person name="Spatafora J.W."/>
            <person name="Yadav J.S."/>
            <person name="Aerts A."/>
            <person name="Benoit I."/>
            <person name="Boyd A."/>
            <person name="Carlson A."/>
            <person name="Copeland A."/>
            <person name="Coutinho P.M."/>
            <person name="de Vries R.P."/>
            <person name="Ferreira P."/>
            <person name="Findley K."/>
            <person name="Foster B."/>
            <person name="Gaskell J."/>
            <person name="Glotzer D."/>
            <person name="Gorecki P."/>
            <person name="Heitman J."/>
            <person name="Hesse C."/>
            <person name="Hori C."/>
            <person name="Igarashi K."/>
            <person name="Jurgens J.A."/>
            <person name="Kallen N."/>
            <person name="Kersten P."/>
            <person name="Kohler A."/>
            <person name="Kuees U."/>
            <person name="Kumar T.K.A."/>
            <person name="Kuo A."/>
            <person name="LaButti K."/>
            <person name="Larrondo L.F."/>
            <person name="Lindquist E."/>
            <person name="Ling A."/>
            <person name="Lombard V."/>
            <person name="Lucas S."/>
            <person name="Lundell T."/>
            <person name="Martin R."/>
            <person name="McLaughlin D.J."/>
            <person name="Morgenstern I."/>
            <person name="Morin E."/>
            <person name="Murat C."/>
            <person name="Nagy L.G."/>
            <person name="Nolan M."/>
            <person name="Ohm R.A."/>
            <person name="Patyshakuliyeva A."/>
            <person name="Rokas A."/>
            <person name="Ruiz-Duenas F.J."/>
            <person name="Sabat G."/>
            <person name="Salamov A."/>
            <person name="Samejima M."/>
            <person name="Schmutz J."/>
            <person name="Slot J.C."/>
            <person name="St John F."/>
            <person name="Stenlid J."/>
            <person name="Sun H."/>
            <person name="Sun S."/>
            <person name="Syed K."/>
            <person name="Tsang A."/>
            <person name="Wiebenga A."/>
            <person name="Young D."/>
            <person name="Pisabarro A."/>
            <person name="Eastwood D.C."/>
            <person name="Martin F."/>
            <person name="Cullen D."/>
            <person name="Grigoriev I.V."/>
            <person name="Hibbett D.S."/>
        </authorList>
    </citation>
    <scope>NUCLEOTIDE SEQUENCE [LARGE SCALE GENOMIC DNA]</scope>
    <source>
        <strain evidence="2 3">DJM-731 SS1</strain>
    </source>
</reference>
<evidence type="ECO:0000256" key="1">
    <source>
        <dbReference type="SAM" id="SignalP"/>
    </source>
</evidence>
<sequence length="415" mass="47215">MPFLQLVSAFWTWLVGAEHPGLESSDMSNPVVLMYEGKVDNIWPEIIRLGNIRAALKGRLPDLKDECTRLTPLDHGASHVVIVMVETRMGKEYIVRVTGTDHDDFMFAQPFWQEYKELSEVSSMLALRKCTTIPVPHVYFADKDEHHRVGGFWTLQEYMPGENLWDLWPRLSHGARVQAIKQVADWMLELFHLEFDTIGSLHCTSDFEGVRNLSDSDLNFHVGSMVTLRGLPSGGILGPPRNPGPWRDARAWLKSTAQGDMEFQRRIKSTPVPEYIDKVKAIIDEPQELNGLFLSGPLSVNVPFALDMWNFRNIKAQLEGDTLTLTALLDMEGMQILPRWVLGQAPRIDDLEADMSDLLLELLLNDPVFKLAHEDGSHARHLFVLATRATMSKPMDEWIEEFRNRVWEDVATMGG</sequence>